<keyword evidence="3" id="KW-1185">Reference proteome</keyword>
<feature type="domain" description="YbaK/aminoacyl-tRNA synthetase-associated" evidence="1">
    <location>
        <begin position="28"/>
        <end position="146"/>
    </location>
</feature>
<dbReference type="Gene3D" id="3.90.960.10">
    <property type="entry name" value="YbaK/aminoacyl-tRNA synthetase-associated domain"/>
    <property type="match status" value="1"/>
</dbReference>
<dbReference type="OrthoDB" id="9798760at2"/>
<dbReference type="InterPro" id="IPR036754">
    <property type="entry name" value="YbaK/aa-tRNA-synt-asso_dom_sf"/>
</dbReference>
<organism evidence="2 3">
    <name type="scientific">Vibrio sinensis</name>
    <dbReference type="NCBI Taxonomy" id="2302434"/>
    <lineage>
        <taxon>Bacteria</taxon>
        <taxon>Pseudomonadati</taxon>
        <taxon>Pseudomonadota</taxon>
        <taxon>Gammaproteobacteria</taxon>
        <taxon>Vibrionales</taxon>
        <taxon>Vibrionaceae</taxon>
        <taxon>Vibrio</taxon>
    </lineage>
</organism>
<dbReference type="PANTHER" id="PTHR30411:SF9">
    <property type="entry name" value="MULTIFUNCTIONAL SER_THR-TRNA DEACYLASE PROXP-Y"/>
    <property type="match status" value="1"/>
</dbReference>
<dbReference type="InterPro" id="IPR007214">
    <property type="entry name" value="YbaK/aa-tRNA-synth-assoc-dom"/>
</dbReference>
<name>A0A3A6QID1_9VIBR</name>
<dbReference type="AlphaFoldDB" id="A0A3A6QID1"/>
<comment type="caution">
    <text evidence="2">The sequence shown here is derived from an EMBL/GenBank/DDBJ whole genome shotgun (WGS) entry which is preliminary data.</text>
</comment>
<dbReference type="CDD" id="cd04332">
    <property type="entry name" value="YbaK_like"/>
    <property type="match status" value="1"/>
</dbReference>
<dbReference type="EMBL" id="QVMU01000011">
    <property type="protein sequence ID" value="RJX70532.1"/>
    <property type="molecule type" value="Genomic_DNA"/>
</dbReference>
<dbReference type="SUPFAM" id="SSF55826">
    <property type="entry name" value="YbaK/ProRS associated domain"/>
    <property type="match status" value="1"/>
</dbReference>
<sequence>MKTNQSTKITEFLDQQQVQYRLLPHQTPAITIEDTAQQRGIAPNQMVKSILLRDMGNRYALACVPGDQSVDPKKVRALLSWRRMTCVELDLVPKLTGYQLGTVTPLLLTTSMPIIFDHQILENSEVTISSGSTMAGIALKCQDLLTLCSATIGDICRAENNHIDTELAKKS</sequence>
<dbReference type="PANTHER" id="PTHR30411">
    <property type="entry name" value="CYTOPLASMIC PROTEIN"/>
    <property type="match status" value="1"/>
</dbReference>
<accession>A0A3A6QID1</accession>
<evidence type="ECO:0000313" key="3">
    <source>
        <dbReference type="Proteomes" id="UP000273252"/>
    </source>
</evidence>
<protein>
    <recommendedName>
        <fullName evidence="1">YbaK/aminoacyl-tRNA synthetase-associated domain-containing protein</fullName>
    </recommendedName>
</protein>
<proteinExistence type="predicted"/>
<gene>
    <name evidence="2" type="ORF">DZ860_13185</name>
</gene>
<evidence type="ECO:0000259" key="1">
    <source>
        <dbReference type="Pfam" id="PF04073"/>
    </source>
</evidence>
<dbReference type="Pfam" id="PF04073">
    <property type="entry name" value="tRNA_edit"/>
    <property type="match status" value="1"/>
</dbReference>
<evidence type="ECO:0000313" key="2">
    <source>
        <dbReference type="EMBL" id="RJX70532.1"/>
    </source>
</evidence>
<dbReference type="GO" id="GO:0002161">
    <property type="term" value="F:aminoacyl-tRNA deacylase activity"/>
    <property type="evidence" value="ECO:0007669"/>
    <property type="project" value="InterPro"/>
</dbReference>
<reference evidence="2 3" key="1">
    <citation type="submission" date="2018-08" db="EMBL/GenBank/DDBJ databases">
        <title>Vibrio isolated from the Eastern China Marginal Seas.</title>
        <authorList>
            <person name="Li Y."/>
        </authorList>
    </citation>
    <scope>NUCLEOTIDE SEQUENCE [LARGE SCALE GENOMIC DNA]</scope>
    <source>
        <strain evidence="2 3">BEI233</strain>
    </source>
</reference>
<dbReference type="RefSeq" id="WP_120032057.1">
    <property type="nucleotide sequence ID" value="NZ_QVMU01000011.1"/>
</dbReference>
<dbReference type="Proteomes" id="UP000273252">
    <property type="component" value="Unassembled WGS sequence"/>
</dbReference>